<dbReference type="Pfam" id="PF00644">
    <property type="entry name" value="PARP"/>
    <property type="match status" value="1"/>
</dbReference>
<keyword evidence="1" id="KW-0106">Calcium</keyword>
<dbReference type="InterPro" id="IPR018247">
    <property type="entry name" value="EF_Hand_1_Ca_BS"/>
</dbReference>
<sequence>MEALTPEGVAEWLWSVKACIAEAEIEKLRLAVLERQIDGREFAEYVDACRLTDLGTTLSARDMVRVRKSWRADSNHPSPRFEGGGEQSGVPAPAPESPSAALDVHVPDQKERKEVVLSCPTADMTPEDVAVWLSSVVGCVAEGELQKMQAVVLASRMDGRQFSELVDACRLGELQSVTLSVRDASRIRKAWRSDCSAAQGPPPCDEQQRTLCEESECRDRSIGHVSVSPFDDDAVVEEGVEPVESLWSLFSRLDVDCDGRVSLDELKNVPWLSGFEELRITQRSWDALDPDRRGYVTFAVFASWAGPRLGLPLGVGHLFAEEAARGSGADEESACGIIGCPCTAFVEARRPRKCDDLDVELCDCGHKKHAHTDKHEEGEVPYPAYWKCVGIFGFSDVYSLDDEALLLFQKLVNETHLRIWTRDRRRHQGKEGQKVPKRYEVVRVQRNENSEVWRQYAIRRAFALSETTRNPVDVHETVSTASWMSHGGAVADRLAPGCNEWYLFHGTNEKSAQSICRHGFRLSLAGGSTGTLYGCGAYLSEAITKADEYAKPNENHEYAVLLCRALGGRVLRTESVEPDTEELVKSCLEGPYDCVLGDRQKCRGTYREFVFFDSERLYPEYLVMYKRRY</sequence>
<dbReference type="EC" id="2.4.2.-" evidence="2"/>
<name>A0A7S1AFA3_NOCSC</name>
<protein>
    <recommendedName>
        <fullName evidence="2">Poly [ADP-ribose] polymerase</fullName>
        <shortName evidence="2">PARP</shortName>
        <ecNumber evidence="2">2.4.2.-</ecNumber>
    </recommendedName>
</protein>
<keyword evidence="2" id="KW-0520">NAD</keyword>
<feature type="domain" description="EF-hand" evidence="4">
    <location>
        <begin position="241"/>
        <end position="276"/>
    </location>
</feature>
<dbReference type="GO" id="GO:0005509">
    <property type="term" value="F:calcium ion binding"/>
    <property type="evidence" value="ECO:0007669"/>
    <property type="project" value="InterPro"/>
</dbReference>
<dbReference type="GO" id="GO:0005634">
    <property type="term" value="C:nucleus"/>
    <property type="evidence" value="ECO:0007669"/>
    <property type="project" value="TreeGrafter"/>
</dbReference>
<evidence type="ECO:0000256" key="2">
    <source>
        <dbReference type="RuleBase" id="RU362114"/>
    </source>
</evidence>
<evidence type="ECO:0000256" key="3">
    <source>
        <dbReference type="SAM" id="MobiDB-lite"/>
    </source>
</evidence>
<proteinExistence type="predicted"/>
<dbReference type="SUPFAM" id="SSF56399">
    <property type="entry name" value="ADP-ribosylation"/>
    <property type="match status" value="1"/>
</dbReference>
<dbReference type="PROSITE" id="PS50222">
    <property type="entry name" value="EF_HAND_2"/>
    <property type="match status" value="1"/>
</dbReference>
<dbReference type="InterPro" id="IPR012317">
    <property type="entry name" value="Poly(ADP-ribose)pol_cat_dom"/>
</dbReference>
<feature type="region of interest" description="Disordered" evidence="3">
    <location>
        <begin position="69"/>
        <end position="105"/>
    </location>
</feature>
<dbReference type="InterPro" id="IPR011992">
    <property type="entry name" value="EF-hand-dom_pair"/>
</dbReference>
<evidence type="ECO:0000313" key="6">
    <source>
        <dbReference type="EMBL" id="CAD8852173.1"/>
    </source>
</evidence>
<accession>A0A7S1AFA3</accession>
<dbReference type="Gene3D" id="3.90.228.10">
    <property type="match status" value="1"/>
</dbReference>
<dbReference type="PANTHER" id="PTHR45740:SF2">
    <property type="entry name" value="POLY [ADP-RIBOSE] POLYMERASE"/>
    <property type="match status" value="1"/>
</dbReference>
<dbReference type="PANTHER" id="PTHR45740">
    <property type="entry name" value="POLY [ADP-RIBOSE] POLYMERASE"/>
    <property type="match status" value="1"/>
</dbReference>
<dbReference type="AlphaFoldDB" id="A0A7S1AFA3"/>
<dbReference type="EMBL" id="HBFQ01037549">
    <property type="protein sequence ID" value="CAD8852173.1"/>
    <property type="molecule type" value="Transcribed_RNA"/>
</dbReference>
<organism evidence="6">
    <name type="scientific">Noctiluca scintillans</name>
    <name type="common">Sea sparkle</name>
    <name type="synonym">Red tide dinoflagellate</name>
    <dbReference type="NCBI Taxonomy" id="2966"/>
    <lineage>
        <taxon>Eukaryota</taxon>
        <taxon>Sar</taxon>
        <taxon>Alveolata</taxon>
        <taxon>Dinophyceae</taxon>
        <taxon>Noctilucales</taxon>
        <taxon>Noctilucaceae</taxon>
        <taxon>Noctiluca</taxon>
    </lineage>
</organism>
<feature type="domain" description="PARP catalytic" evidence="5">
    <location>
        <begin position="382"/>
        <end position="629"/>
    </location>
</feature>
<dbReference type="SUPFAM" id="SSF47473">
    <property type="entry name" value="EF-hand"/>
    <property type="match status" value="1"/>
</dbReference>
<dbReference type="PROSITE" id="PS51059">
    <property type="entry name" value="PARP_CATALYTIC"/>
    <property type="match status" value="1"/>
</dbReference>
<dbReference type="InterPro" id="IPR002048">
    <property type="entry name" value="EF_hand_dom"/>
</dbReference>
<dbReference type="Gene3D" id="1.10.238.10">
    <property type="entry name" value="EF-hand"/>
    <property type="match status" value="1"/>
</dbReference>
<dbReference type="InterPro" id="IPR051712">
    <property type="entry name" value="ARTD-AVP"/>
</dbReference>
<evidence type="ECO:0000259" key="4">
    <source>
        <dbReference type="PROSITE" id="PS50222"/>
    </source>
</evidence>
<dbReference type="GO" id="GO:0003950">
    <property type="term" value="F:NAD+ poly-ADP-ribosyltransferase activity"/>
    <property type="evidence" value="ECO:0007669"/>
    <property type="project" value="UniProtKB-UniRule"/>
</dbReference>
<keyword evidence="2" id="KW-0328">Glycosyltransferase</keyword>
<reference evidence="6" key="1">
    <citation type="submission" date="2021-01" db="EMBL/GenBank/DDBJ databases">
        <authorList>
            <person name="Corre E."/>
            <person name="Pelletier E."/>
            <person name="Niang G."/>
            <person name="Scheremetjew M."/>
            <person name="Finn R."/>
            <person name="Kale V."/>
            <person name="Holt S."/>
            <person name="Cochrane G."/>
            <person name="Meng A."/>
            <person name="Brown T."/>
            <person name="Cohen L."/>
        </authorList>
    </citation>
    <scope>NUCLEOTIDE SEQUENCE</scope>
</reference>
<dbReference type="GO" id="GO:1990404">
    <property type="term" value="F:NAD+-protein mono-ADP-ribosyltransferase activity"/>
    <property type="evidence" value="ECO:0007669"/>
    <property type="project" value="TreeGrafter"/>
</dbReference>
<evidence type="ECO:0000259" key="5">
    <source>
        <dbReference type="PROSITE" id="PS51059"/>
    </source>
</evidence>
<keyword evidence="2" id="KW-0808">Transferase</keyword>
<gene>
    <name evidence="6" type="ORF">NSCI0253_LOCUS26523</name>
</gene>
<dbReference type="PROSITE" id="PS00018">
    <property type="entry name" value="EF_HAND_1"/>
    <property type="match status" value="1"/>
</dbReference>
<evidence type="ECO:0000256" key="1">
    <source>
        <dbReference type="ARBA" id="ARBA00022837"/>
    </source>
</evidence>